<dbReference type="AlphaFoldDB" id="A0A2T7P694"/>
<dbReference type="Proteomes" id="UP000245119">
    <property type="component" value="Linkage Group LG6"/>
</dbReference>
<accession>A0A2T7P694</accession>
<proteinExistence type="predicted"/>
<keyword evidence="3" id="KW-1185">Reference proteome</keyword>
<evidence type="ECO:0000313" key="3">
    <source>
        <dbReference type="Proteomes" id="UP000245119"/>
    </source>
</evidence>
<reference evidence="2 3" key="1">
    <citation type="submission" date="2018-04" db="EMBL/GenBank/DDBJ databases">
        <title>The genome of golden apple snail Pomacea canaliculata provides insight into stress tolerance and invasive adaptation.</title>
        <authorList>
            <person name="Liu C."/>
            <person name="Liu B."/>
            <person name="Ren Y."/>
            <person name="Zhang Y."/>
            <person name="Wang H."/>
            <person name="Li S."/>
            <person name="Jiang F."/>
            <person name="Yin L."/>
            <person name="Zhang G."/>
            <person name="Qian W."/>
            <person name="Fan W."/>
        </authorList>
    </citation>
    <scope>NUCLEOTIDE SEQUENCE [LARGE SCALE GENOMIC DNA]</scope>
    <source>
        <strain evidence="2">SZHN2017</strain>
        <tissue evidence="2">Muscle</tissue>
    </source>
</reference>
<feature type="region of interest" description="Disordered" evidence="1">
    <location>
        <begin position="45"/>
        <end position="80"/>
    </location>
</feature>
<comment type="caution">
    <text evidence="2">The sequence shown here is derived from an EMBL/GenBank/DDBJ whole genome shotgun (WGS) entry which is preliminary data.</text>
</comment>
<name>A0A2T7P694_POMCA</name>
<dbReference type="EMBL" id="PZQS01000006">
    <property type="protein sequence ID" value="PVD28938.1"/>
    <property type="molecule type" value="Genomic_DNA"/>
</dbReference>
<evidence type="ECO:0000313" key="2">
    <source>
        <dbReference type="EMBL" id="PVD28938.1"/>
    </source>
</evidence>
<evidence type="ECO:0000256" key="1">
    <source>
        <dbReference type="SAM" id="MobiDB-lite"/>
    </source>
</evidence>
<protein>
    <submittedName>
        <fullName evidence="2">Uncharacterized protein</fullName>
    </submittedName>
</protein>
<sequence>MVFAGNPPGGRDTHVFRTEKKEQSFLNKIKHGTLVSSFRNLNSRAKTKKSSLRRSPTDWLQQPMFDGQAPGTGIHLGDVA</sequence>
<organism evidence="2 3">
    <name type="scientific">Pomacea canaliculata</name>
    <name type="common">Golden apple snail</name>
    <dbReference type="NCBI Taxonomy" id="400727"/>
    <lineage>
        <taxon>Eukaryota</taxon>
        <taxon>Metazoa</taxon>
        <taxon>Spiralia</taxon>
        <taxon>Lophotrochozoa</taxon>
        <taxon>Mollusca</taxon>
        <taxon>Gastropoda</taxon>
        <taxon>Caenogastropoda</taxon>
        <taxon>Architaenioglossa</taxon>
        <taxon>Ampullarioidea</taxon>
        <taxon>Ampullariidae</taxon>
        <taxon>Pomacea</taxon>
    </lineage>
</organism>
<gene>
    <name evidence="2" type="ORF">C0Q70_11533</name>
</gene>